<sequence length="249" mass="26825">MARPLGNCLALGIQHSSCTRRVSFRIKVKRELVPNDEDFGSEGDTPWPESTVEVFLVGENPQAKLKLVEIPVHTEQAELDARKTAVDSEEATLATEPAVLTTERAAFDAELTPNELGIGHRAIYLELSQYVRSHICLTLQQLRMRCGILHSSSGPRKVKPALEALTDLSTLIANSGMGGGIRGLKSLGQAILAWSAPQPSVMLNIRSDERLGPKPDPIQAEVDSTLPTQPTTDTLLPGVQGHGAPTLGE</sequence>
<organism evidence="2 3">
    <name type="scientific">Anthostomella pinea</name>
    <dbReference type="NCBI Taxonomy" id="933095"/>
    <lineage>
        <taxon>Eukaryota</taxon>
        <taxon>Fungi</taxon>
        <taxon>Dikarya</taxon>
        <taxon>Ascomycota</taxon>
        <taxon>Pezizomycotina</taxon>
        <taxon>Sordariomycetes</taxon>
        <taxon>Xylariomycetidae</taxon>
        <taxon>Xylariales</taxon>
        <taxon>Xylariaceae</taxon>
        <taxon>Anthostomella</taxon>
    </lineage>
</organism>
<dbReference type="Proteomes" id="UP001295740">
    <property type="component" value="Unassembled WGS sequence"/>
</dbReference>
<evidence type="ECO:0000313" key="3">
    <source>
        <dbReference type="Proteomes" id="UP001295740"/>
    </source>
</evidence>
<keyword evidence="3" id="KW-1185">Reference proteome</keyword>
<evidence type="ECO:0000313" key="2">
    <source>
        <dbReference type="EMBL" id="CAJ2503794.1"/>
    </source>
</evidence>
<name>A0AAI8YGB2_9PEZI</name>
<feature type="compositionally biased region" description="Low complexity" evidence="1">
    <location>
        <begin position="225"/>
        <end position="237"/>
    </location>
</feature>
<proteinExistence type="predicted"/>
<evidence type="ECO:0000256" key="1">
    <source>
        <dbReference type="SAM" id="MobiDB-lite"/>
    </source>
</evidence>
<reference evidence="2" key="1">
    <citation type="submission" date="2023-10" db="EMBL/GenBank/DDBJ databases">
        <authorList>
            <person name="Hackl T."/>
        </authorList>
    </citation>
    <scope>NUCLEOTIDE SEQUENCE</scope>
</reference>
<dbReference type="EMBL" id="CAUWAG010000006">
    <property type="protein sequence ID" value="CAJ2503794.1"/>
    <property type="molecule type" value="Genomic_DNA"/>
</dbReference>
<gene>
    <name evidence="2" type="ORF">KHLLAP_LOCUS4262</name>
</gene>
<dbReference type="AlphaFoldDB" id="A0AAI8YGB2"/>
<accession>A0AAI8YGB2</accession>
<comment type="caution">
    <text evidence="2">The sequence shown here is derived from an EMBL/GenBank/DDBJ whole genome shotgun (WGS) entry which is preliminary data.</text>
</comment>
<protein>
    <submittedName>
        <fullName evidence="2">Uu.00g111880.m01.CDS01</fullName>
    </submittedName>
</protein>
<feature type="region of interest" description="Disordered" evidence="1">
    <location>
        <begin position="207"/>
        <end position="249"/>
    </location>
</feature>